<evidence type="ECO:0008006" key="3">
    <source>
        <dbReference type="Google" id="ProtNLM"/>
    </source>
</evidence>
<gene>
    <name evidence="1" type="ORF">CJD36_020635</name>
</gene>
<keyword evidence="2" id="KW-1185">Reference proteome</keyword>
<dbReference type="OrthoDB" id="662072at2"/>
<evidence type="ECO:0000313" key="1">
    <source>
        <dbReference type="EMBL" id="PQJ09195.1"/>
    </source>
</evidence>
<name>A0A2S7SRF6_9BACT</name>
<dbReference type="RefSeq" id="WP_105041100.1">
    <property type="nucleotide sequence ID" value="NZ_PPSL01000007.1"/>
</dbReference>
<organism evidence="1 2">
    <name type="scientific">Flavipsychrobacter stenotrophus</name>
    <dbReference type="NCBI Taxonomy" id="2077091"/>
    <lineage>
        <taxon>Bacteria</taxon>
        <taxon>Pseudomonadati</taxon>
        <taxon>Bacteroidota</taxon>
        <taxon>Chitinophagia</taxon>
        <taxon>Chitinophagales</taxon>
        <taxon>Chitinophagaceae</taxon>
        <taxon>Flavipsychrobacter</taxon>
    </lineage>
</organism>
<sequence length="177" mass="19915">MHRKLLAIALVLCQYYTHAQQKGSVPNNTAARVVDYEHVGSPMPLMRVVSVDSNAKVLTHKSVDNGANLLVMLFNPQCGHCEDQAELLVKNIGVFKQSKLVMMVVPEMGIYLPNFIRSFRLNEHPEVIKVGVDSGGFIKNTFLYQTLPQINIYNSDRRLIKTYSGGVSMDTLMQYIQ</sequence>
<dbReference type="EMBL" id="PPSL01000007">
    <property type="protein sequence ID" value="PQJ09195.1"/>
    <property type="molecule type" value="Genomic_DNA"/>
</dbReference>
<reference evidence="1 2" key="1">
    <citation type="submission" date="2018-01" db="EMBL/GenBank/DDBJ databases">
        <title>A novel member of the phylum Bacteroidetes isolated from glacier ice.</title>
        <authorList>
            <person name="Liu Q."/>
            <person name="Xin Y.-H."/>
        </authorList>
    </citation>
    <scope>NUCLEOTIDE SEQUENCE [LARGE SCALE GENOMIC DNA]</scope>
    <source>
        <strain evidence="1 2">RB1R16</strain>
    </source>
</reference>
<dbReference type="AlphaFoldDB" id="A0A2S7SRF6"/>
<comment type="caution">
    <text evidence="1">The sequence shown here is derived from an EMBL/GenBank/DDBJ whole genome shotgun (WGS) entry which is preliminary data.</text>
</comment>
<dbReference type="Gene3D" id="3.40.30.10">
    <property type="entry name" value="Glutaredoxin"/>
    <property type="match status" value="1"/>
</dbReference>
<evidence type="ECO:0000313" key="2">
    <source>
        <dbReference type="Proteomes" id="UP000239872"/>
    </source>
</evidence>
<dbReference type="InterPro" id="IPR036249">
    <property type="entry name" value="Thioredoxin-like_sf"/>
</dbReference>
<proteinExistence type="predicted"/>
<protein>
    <recommendedName>
        <fullName evidence="3">Thioredoxin domain-containing protein</fullName>
    </recommendedName>
</protein>
<accession>A0A2S7SRF6</accession>
<dbReference type="SUPFAM" id="SSF52833">
    <property type="entry name" value="Thioredoxin-like"/>
    <property type="match status" value="1"/>
</dbReference>
<dbReference type="Proteomes" id="UP000239872">
    <property type="component" value="Unassembled WGS sequence"/>
</dbReference>